<evidence type="ECO:0000313" key="1">
    <source>
        <dbReference type="EMBL" id="KTQ82628.1"/>
    </source>
</evidence>
<dbReference type="PATRIC" id="fig|401562.3.peg.4929"/>
<name>A0A175R0E6_9HYPH</name>
<dbReference type="RefSeq" id="WP_058636798.1">
    <property type="nucleotide sequence ID" value="NZ_LDPZ01000080.1"/>
</dbReference>
<dbReference type="EMBL" id="LDPZ01000080">
    <property type="protein sequence ID" value="KTQ82628.1"/>
    <property type="molecule type" value="Genomic_DNA"/>
</dbReference>
<dbReference type="OrthoDB" id="9803476at2"/>
<gene>
    <name evidence="1" type="ORF">NS226_22140</name>
</gene>
<proteinExistence type="predicted"/>
<sequence length="113" mass="12441">MSDSPDDATLDFVYDLDAPPQKVWRALSIPAFRERWLPDVTQPEPDAGSVIPGQELRYCLREDGSPCETSAVTFRISLNEAGGTRLRIIHERLGAGSRMMAANANRAVRARAA</sequence>
<dbReference type="Proteomes" id="UP000078272">
    <property type="component" value="Unassembled WGS sequence"/>
</dbReference>
<dbReference type="Gene3D" id="3.30.530.20">
    <property type="match status" value="1"/>
</dbReference>
<organism evidence="1 2">
    <name type="scientific">Aureimonas ureilytica</name>
    <dbReference type="NCBI Taxonomy" id="401562"/>
    <lineage>
        <taxon>Bacteria</taxon>
        <taxon>Pseudomonadati</taxon>
        <taxon>Pseudomonadota</taxon>
        <taxon>Alphaproteobacteria</taxon>
        <taxon>Hyphomicrobiales</taxon>
        <taxon>Aurantimonadaceae</taxon>
        <taxon>Aureimonas</taxon>
    </lineage>
</organism>
<dbReference type="AlphaFoldDB" id="A0A175R0E6"/>
<evidence type="ECO:0008006" key="3">
    <source>
        <dbReference type="Google" id="ProtNLM"/>
    </source>
</evidence>
<reference evidence="1 2" key="1">
    <citation type="journal article" date="2016" name="Front. Microbiol.">
        <title>Genomic Resource of Rice Seed Associated Bacteria.</title>
        <authorList>
            <person name="Midha S."/>
            <person name="Bansal K."/>
            <person name="Sharma S."/>
            <person name="Kumar N."/>
            <person name="Patil P.P."/>
            <person name="Chaudhry V."/>
            <person name="Patil P.B."/>
        </authorList>
    </citation>
    <scope>NUCLEOTIDE SEQUENCE [LARGE SCALE GENOMIC DNA]</scope>
    <source>
        <strain evidence="1 2">NS226</strain>
    </source>
</reference>
<protein>
    <recommendedName>
        <fullName evidence="3">Polyketide cyclase</fullName>
    </recommendedName>
</protein>
<dbReference type="SUPFAM" id="SSF55961">
    <property type="entry name" value="Bet v1-like"/>
    <property type="match status" value="1"/>
</dbReference>
<accession>A0A175R0E6</accession>
<comment type="caution">
    <text evidence="1">The sequence shown here is derived from an EMBL/GenBank/DDBJ whole genome shotgun (WGS) entry which is preliminary data.</text>
</comment>
<evidence type="ECO:0000313" key="2">
    <source>
        <dbReference type="Proteomes" id="UP000078272"/>
    </source>
</evidence>
<dbReference type="STRING" id="401562.NS365_17530"/>
<dbReference type="InterPro" id="IPR023393">
    <property type="entry name" value="START-like_dom_sf"/>
</dbReference>